<dbReference type="PRINTS" id="PR01661">
    <property type="entry name" value="MCMPROTEIN5"/>
</dbReference>
<evidence type="ECO:0000256" key="6">
    <source>
        <dbReference type="ARBA" id="ARBA00022806"/>
    </source>
</evidence>
<dbReference type="GO" id="GO:0005524">
    <property type="term" value="F:ATP binding"/>
    <property type="evidence" value="ECO:0007669"/>
    <property type="project" value="UniProtKB-UniRule"/>
</dbReference>
<evidence type="ECO:0000256" key="3">
    <source>
        <dbReference type="ARBA" id="ARBA00022705"/>
    </source>
</evidence>
<dbReference type="PROSITE" id="PS50051">
    <property type="entry name" value="MCM_2"/>
    <property type="match status" value="1"/>
</dbReference>
<dbReference type="InterPro" id="IPR001208">
    <property type="entry name" value="MCM_dom"/>
</dbReference>
<proteinExistence type="inferred from homology"/>
<dbReference type="GO" id="GO:0031261">
    <property type="term" value="C:DNA replication preinitiation complex"/>
    <property type="evidence" value="ECO:0007669"/>
    <property type="project" value="UniProtKB-ARBA"/>
</dbReference>
<dbReference type="PROSITE" id="PS00847">
    <property type="entry name" value="MCM_1"/>
    <property type="match status" value="1"/>
</dbReference>
<dbReference type="Proteomes" id="UP001107558">
    <property type="component" value="Chromosome 3"/>
</dbReference>
<evidence type="ECO:0000256" key="5">
    <source>
        <dbReference type="ARBA" id="ARBA00022801"/>
    </source>
</evidence>
<evidence type="ECO:0000256" key="12">
    <source>
        <dbReference type="RuleBase" id="RU004070"/>
    </source>
</evidence>
<evidence type="ECO:0000256" key="10">
    <source>
        <dbReference type="ARBA" id="ARBA00023306"/>
    </source>
</evidence>
<evidence type="ECO:0000256" key="2">
    <source>
        <dbReference type="ARBA" id="ARBA00008010"/>
    </source>
</evidence>
<dbReference type="InterPro" id="IPR027417">
    <property type="entry name" value="P-loop_NTPase"/>
</dbReference>
<dbReference type="FunFam" id="2.20.28.10:FF:000005">
    <property type="entry name" value="DNA helicase"/>
    <property type="match status" value="1"/>
</dbReference>
<evidence type="ECO:0000256" key="9">
    <source>
        <dbReference type="ARBA" id="ARBA00023242"/>
    </source>
</evidence>
<dbReference type="InterPro" id="IPR008048">
    <property type="entry name" value="MCM5"/>
</dbReference>
<dbReference type="PRINTS" id="PR01657">
    <property type="entry name" value="MCMFAMILY"/>
</dbReference>
<comment type="catalytic activity">
    <reaction evidence="11">
        <text>ATP + H2O = ADP + phosphate + H(+)</text>
        <dbReference type="Rhea" id="RHEA:13065"/>
        <dbReference type="ChEBI" id="CHEBI:15377"/>
        <dbReference type="ChEBI" id="CHEBI:15378"/>
        <dbReference type="ChEBI" id="CHEBI:30616"/>
        <dbReference type="ChEBI" id="CHEBI:43474"/>
        <dbReference type="ChEBI" id="CHEBI:456216"/>
        <dbReference type="EC" id="3.6.4.12"/>
    </reaction>
    <physiologicalReaction direction="left-to-right" evidence="11">
        <dbReference type="Rhea" id="RHEA:13066"/>
    </physiologicalReaction>
</comment>
<evidence type="ECO:0000256" key="11">
    <source>
        <dbReference type="ARBA" id="ARBA00048432"/>
    </source>
</evidence>
<dbReference type="InterPro" id="IPR041562">
    <property type="entry name" value="MCM_lid"/>
</dbReference>
<keyword evidence="10 13" id="KW-0131">Cell cycle</keyword>
<dbReference type="CDD" id="cd17756">
    <property type="entry name" value="MCM5"/>
    <property type="match status" value="1"/>
</dbReference>
<dbReference type="InterPro" id="IPR031327">
    <property type="entry name" value="MCM"/>
</dbReference>
<keyword evidence="16" id="KW-1185">Reference proteome</keyword>
<dbReference type="Pfam" id="PF17855">
    <property type="entry name" value="MCM_lid"/>
    <property type="match status" value="1"/>
</dbReference>
<dbReference type="InterPro" id="IPR012340">
    <property type="entry name" value="NA-bd_OB-fold"/>
</dbReference>
<dbReference type="FunFam" id="3.40.50.300:FF:000241">
    <property type="entry name" value="DNA helicase"/>
    <property type="match status" value="1"/>
</dbReference>
<dbReference type="InterPro" id="IPR033762">
    <property type="entry name" value="MCM_OB"/>
</dbReference>
<organism evidence="15 16">
    <name type="scientific">Polypedilum vanderplanki</name>
    <name type="common">Sleeping chironomid midge</name>
    <dbReference type="NCBI Taxonomy" id="319348"/>
    <lineage>
        <taxon>Eukaryota</taxon>
        <taxon>Metazoa</taxon>
        <taxon>Ecdysozoa</taxon>
        <taxon>Arthropoda</taxon>
        <taxon>Hexapoda</taxon>
        <taxon>Insecta</taxon>
        <taxon>Pterygota</taxon>
        <taxon>Neoptera</taxon>
        <taxon>Endopterygota</taxon>
        <taxon>Diptera</taxon>
        <taxon>Nematocera</taxon>
        <taxon>Chironomoidea</taxon>
        <taxon>Chironomidae</taxon>
        <taxon>Chironominae</taxon>
        <taxon>Polypedilum</taxon>
        <taxon>Polypedilum</taxon>
    </lineage>
</organism>
<feature type="domain" description="MCM C-terminal AAA(+) ATPase" evidence="14">
    <location>
        <begin position="312"/>
        <end position="517"/>
    </location>
</feature>
<keyword evidence="6 13" id="KW-0347">Helicase</keyword>
<dbReference type="Pfam" id="PF17207">
    <property type="entry name" value="MCM_OB"/>
    <property type="match status" value="1"/>
</dbReference>
<evidence type="ECO:0000256" key="7">
    <source>
        <dbReference type="ARBA" id="ARBA00022840"/>
    </source>
</evidence>
<reference evidence="15" key="1">
    <citation type="submission" date="2021-03" db="EMBL/GenBank/DDBJ databases">
        <title>Chromosome level genome of the anhydrobiotic midge Polypedilum vanderplanki.</title>
        <authorList>
            <person name="Yoshida Y."/>
            <person name="Kikawada T."/>
            <person name="Gusev O."/>
        </authorList>
    </citation>
    <scope>NUCLEOTIDE SEQUENCE</scope>
    <source>
        <strain evidence="15">NIAS01</strain>
        <tissue evidence="15">Whole body or cell culture</tissue>
    </source>
</reference>
<dbReference type="Gene3D" id="2.40.50.140">
    <property type="entry name" value="Nucleic acid-binding proteins"/>
    <property type="match status" value="1"/>
</dbReference>
<evidence type="ECO:0000313" key="16">
    <source>
        <dbReference type="Proteomes" id="UP001107558"/>
    </source>
</evidence>
<dbReference type="GO" id="GO:0017116">
    <property type="term" value="F:single-stranded DNA helicase activity"/>
    <property type="evidence" value="ECO:0007669"/>
    <property type="project" value="TreeGrafter"/>
</dbReference>
<evidence type="ECO:0000256" key="4">
    <source>
        <dbReference type="ARBA" id="ARBA00022741"/>
    </source>
</evidence>
<dbReference type="GO" id="GO:0043138">
    <property type="term" value="F:3'-5' DNA helicase activity"/>
    <property type="evidence" value="ECO:0007669"/>
    <property type="project" value="TreeGrafter"/>
</dbReference>
<comment type="caution">
    <text evidence="15">The sequence shown here is derived from an EMBL/GenBank/DDBJ whole genome shotgun (WGS) entry which is preliminary data.</text>
</comment>
<dbReference type="EMBL" id="JADBJN010000003">
    <property type="protein sequence ID" value="KAG5670390.1"/>
    <property type="molecule type" value="Genomic_DNA"/>
</dbReference>
<evidence type="ECO:0000256" key="1">
    <source>
        <dbReference type="ARBA" id="ARBA00004123"/>
    </source>
</evidence>
<dbReference type="GO" id="GO:0016787">
    <property type="term" value="F:hydrolase activity"/>
    <property type="evidence" value="ECO:0007669"/>
    <property type="project" value="UniProtKB-KW"/>
</dbReference>
<sequence length="716" mass="79953">MEGFDDAGIFFSDNFGGGGDEQDAGIINLQQVKKKFKDFIRTFNEDHFHYKYRDALKNNYLLGKFFLEKQPSEHLQIFEEAAKEVADEITTPRPDNEEVQDIQILINSNTNPTNIRDLKSEMVSKLVKISGVIISASGIKAKTTKITIQCRSCNNTMPNLTVNPGLEGYALPRKCNTEQAGRPKCPLDPFFIMPDKCKCVDFQTLKLQELPDSVPQGEIPRHMQLFCDRSLCERVVPGNRVLIQGIYSIKKVSGGKSKSGNDTHKAVVGVRAPYMRVVGIKVDTEIGSISRYSNITSDEEAAFRKLAAMPDIYEKLAKSIAPSIYGSMDVKKAIVCLLFGGSRKKLPDGLLRRGDINVLCLGDPGTAKSQLLKFVEKVSPIGVYTSGKGSSAAGLTASVMRDPSTRNFVMEGGAMVLADGGVVCIDEFDKMKEDDRVAIHEAMEQGTISLAKAGITTTLNSRCSVFAAANSIFGRWDDTKGEENIDFMPTILSRFDMIFIIKDVHDQTRDITLAKHVINVHLNANKATTVEQEGEIPLNVLKKYIHYCRTHCGPRLSQEAGEKLRSRYVLMRSGANQQEKAADRRLTIPITVRQLEAIIRISEALAKLQLKPFATDEHVNEALRLFQVSTLEAATSGTLAGVEGFTTEEDHDMLNRIEKQLKRRFAIGSQVSEQNIIQDFVRQKYPERAIMKVITTMIRRGELQHRMQRKMLYRLA</sequence>
<dbReference type="SUPFAM" id="SSF52540">
    <property type="entry name" value="P-loop containing nucleoside triphosphate hydrolases"/>
    <property type="match status" value="1"/>
</dbReference>
<dbReference type="OrthoDB" id="10036721at2759"/>
<dbReference type="GO" id="GO:0006270">
    <property type="term" value="P:DNA replication initiation"/>
    <property type="evidence" value="ECO:0007669"/>
    <property type="project" value="UniProtKB-UniRule"/>
</dbReference>
<dbReference type="PANTHER" id="PTHR11630:SF42">
    <property type="entry name" value="DNA REPLICATION LICENSING FACTOR MCM5"/>
    <property type="match status" value="1"/>
</dbReference>
<evidence type="ECO:0000256" key="13">
    <source>
        <dbReference type="RuleBase" id="RU368063"/>
    </source>
</evidence>
<dbReference type="GO" id="GO:0000727">
    <property type="term" value="P:double-strand break repair via break-induced replication"/>
    <property type="evidence" value="ECO:0007669"/>
    <property type="project" value="TreeGrafter"/>
</dbReference>
<comment type="subcellular location">
    <subcellularLocation>
        <location evidence="1 13">Nucleus</location>
    </subcellularLocation>
</comment>
<keyword evidence="3 13" id="KW-0235">DNA replication</keyword>
<evidence type="ECO:0000259" key="14">
    <source>
        <dbReference type="PROSITE" id="PS50051"/>
    </source>
</evidence>
<keyword evidence="8 12" id="KW-0238">DNA-binding</keyword>
<dbReference type="GO" id="GO:0003688">
    <property type="term" value="F:DNA replication origin binding"/>
    <property type="evidence" value="ECO:0007669"/>
    <property type="project" value="UniProtKB-UniRule"/>
</dbReference>
<dbReference type="SUPFAM" id="SSF50249">
    <property type="entry name" value="Nucleic acid-binding proteins"/>
    <property type="match status" value="1"/>
</dbReference>
<dbReference type="Gene3D" id="2.20.28.10">
    <property type="match status" value="1"/>
</dbReference>
<keyword evidence="5 13" id="KW-0378">Hydrolase</keyword>
<evidence type="ECO:0000256" key="8">
    <source>
        <dbReference type="ARBA" id="ARBA00023125"/>
    </source>
</evidence>
<dbReference type="Gene3D" id="3.40.50.300">
    <property type="entry name" value="P-loop containing nucleotide triphosphate hydrolases"/>
    <property type="match status" value="1"/>
</dbReference>
<dbReference type="Pfam" id="PF21933">
    <property type="entry name" value="MCM5_C"/>
    <property type="match status" value="1"/>
</dbReference>
<dbReference type="AlphaFoldDB" id="A0A9J6BLY8"/>
<protein>
    <recommendedName>
        <fullName evidence="13">DNA replication licensing factor MCM5</fullName>
        <ecNumber evidence="13">3.6.4.12</ecNumber>
    </recommendedName>
</protein>
<keyword evidence="9 13" id="KW-0539">Nucleus</keyword>
<dbReference type="Pfam" id="PF00493">
    <property type="entry name" value="MCM"/>
    <property type="match status" value="1"/>
</dbReference>
<keyword evidence="7 12" id="KW-0067">ATP-binding</keyword>
<name>A0A9J6BLY8_POLVA</name>
<evidence type="ECO:0000313" key="15">
    <source>
        <dbReference type="EMBL" id="KAG5670390.1"/>
    </source>
</evidence>
<dbReference type="EC" id="3.6.4.12" evidence="13"/>
<gene>
    <name evidence="15" type="ORF">PVAND_000659</name>
</gene>
<dbReference type="GO" id="GO:0042555">
    <property type="term" value="C:MCM complex"/>
    <property type="evidence" value="ECO:0007669"/>
    <property type="project" value="UniProtKB-UniRule"/>
</dbReference>
<comment type="similarity">
    <text evidence="2 12">Belongs to the MCM family.</text>
</comment>
<comment type="function">
    <text evidence="13">Acts as component of the MCM2-7 complex (MCM complex) which is the replicative helicase essential for 'once per cell cycle' DNA replication initiation and elongation in eukaryotic cells. The active ATPase sites in the MCM2-7 ring are formed through the interaction surfaces of two neighboring subunits such that a critical structure of a conserved arginine finger motif is provided in trans relative to the ATP-binding site of the Walker A box of the adjacent subunit. The six ATPase active sites, however, are likely to contribute differentially to the complex helicase activity.</text>
</comment>
<dbReference type="SMART" id="SM00350">
    <property type="entry name" value="MCM"/>
    <property type="match status" value="1"/>
</dbReference>
<dbReference type="InterPro" id="IPR054125">
    <property type="entry name" value="MCM5_C"/>
</dbReference>
<dbReference type="GO" id="GO:0000228">
    <property type="term" value="C:nuclear chromosome"/>
    <property type="evidence" value="ECO:0007669"/>
    <property type="project" value="UniProtKB-ARBA"/>
</dbReference>
<dbReference type="PANTHER" id="PTHR11630">
    <property type="entry name" value="DNA REPLICATION LICENSING FACTOR MCM FAMILY MEMBER"/>
    <property type="match status" value="1"/>
</dbReference>
<accession>A0A9J6BLY8</accession>
<dbReference type="GO" id="GO:0003697">
    <property type="term" value="F:single-stranded DNA binding"/>
    <property type="evidence" value="ECO:0007669"/>
    <property type="project" value="TreeGrafter"/>
</dbReference>
<comment type="subunit">
    <text evidence="13">Component of the MCM2-7 complex.</text>
</comment>
<keyword evidence="4 12" id="KW-0547">Nucleotide-binding</keyword>
<dbReference type="InterPro" id="IPR018525">
    <property type="entry name" value="MCM_CS"/>
</dbReference>